<dbReference type="PRINTS" id="PR00080">
    <property type="entry name" value="SDRFAMILY"/>
</dbReference>
<sequence length="254" mass="27144">MEKIAIVTGAGRGIGAATANFLAAEGISVGVLDVNLENAQRISNNILNSGGNSIAIKCDVGNVEHVENAIKTIENEFGVPTILVNNAGVGGPFHRIDQVTDEEWEWIMNTNLKSIFYFCRRLLPKMKNLEFGRIINVASIQGLLGSAHSSTYVASKHAMVGYTKTIAAEWGQYGITANAICPGYVDTALGVQTDKINDYMDRVLQKSPVKRVAMPEEVASLIVHLVGPHSGYINGASYTIDGGISAHVGITSDI</sequence>
<gene>
    <name evidence="2" type="ORF">JNE38_10315</name>
</gene>
<organism evidence="2 3">
    <name type="scientific">Brevibacillus choshinensis</name>
    <dbReference type="NCBI Taxonomy" id="54911"/>
    <lineage>
        <taxon>Bacteria</taxon>
        <taxon>Bacillati</taxon>
        <taxon>Bacillota</taxon>
        <taxon>Bacilli</taxon>
        <taxon>Bacillales</taxon>
        <taxon>Paenibacillaceae</taxon>
        <taxon>Brevibacillus</taxon>
    </lineage>
</organism>
<dbReference type="SUPFAM" id="SSF51735">
    <property type="entry name" value="NAD(P)-binding Rossmann-fold domains"/>
    <property type="match status" value="1"/>
</dbReference>
<name>A0ABX7FTB8_BRECH</name>
<proteinExistence type="inferred from homology"/>
<dbReference type="InterPro" id="IPR020904">
    <property type="entry name" value="Sc_DH/Rdtase_CS"/>
</dbReference>
<evidence type="ECO:0000256" key="1">
    <source>
        <dbReference type="ARBA" id="ARBA00006484"/>
    </source>
</evidence>
<comment type="similarity">
    <text evidence="1">Belongs to the short-chain dehydrogenases/reductases (SDR) family.</text>
</comment>
<evidence type="ECO:0000313" key="3">
    <source>
        <dbReference type="Proteomes" id="UP000596248"/>
    </source>
</evidence>
<dbReference type="EMBL" id="CP069127">
    <property type="protein sequence ID" value="QRG69478.1"/>
    <property type="molecule type" value="Genomic_DNA"/>
</dbReference>
<dbReference type="PANTHER" id="PTHR42879:SF2">
    <property type="entry name" value="3-OXOACYL-[ACYL-CARRIER-PROTEIN] REDUCTASE FABG"/>
    <property type="match status" value="1"/>
</dbReference>
<protein>
    <submittedName>
        <fullName evidence="2">SDR family oxidoreductase</fullName>
    </submittedName>
</protein>
<dbReference type="InterPro" id="IPR050259">
    <property type="entry name" value="SDR"/>
</dbReference>
<dbReference type="Gene3D" id="3.40.50.720">
    <property type="entry name" value="NAD(P)-binding Rossmann-like Domain"/>
    <property type="match status" value="1"/>
</dbReference>
<dbReference type="CDD" id="cd05233">
    <property type="entry name" value="SDR_c"/>
    <property type="match status" value="1"/>
</dbReference>
<accession>A0ABX7FTB8</accession>
<keyword evidence="3" id="KW-1185">Reference proteome</keyword>
<reference evidence="2 3" key="1">
    <citation type="submission" date="2021-01" db="EMBL/GenBank/DDBJ databases">
        <title>Identification of strong promoters based on the transcriptome of Brevibacillus choshinensis.</title>
        <authorList>
            <person name="Yao D."/>
            <person name="Zhang K."/>
            <person name="Wu J."/>
        </authorList>
    </citation>
    <scope>NUCLEOTIDE SEQUENCE [LARGE SCALE GENOMIC DNA]</scope>
    <source>
        <strain evidence="2 3">HPD31-SP3</strain>
    </source>
</reference>
<dbReference type="InterPro" id="IPR002347">
    <property type="entry name" value="SDR_fam"/>
</dbReference>
<dbReference type="RefSeq" id="WP_203356469.1">
    <property type="nucleotide sequence ID" value="NZ_CP069127.1"/>
</dbReference>
<dbReference type="Proteomes" id="UP000596248">
    <property type="component" value="Chromosome"/>
</dbReference>
<dbReference type="PANTHER" id="PTHR42879">
    <property type="entry name" value="3-OXOACYL-(ACYL-CARRIER-PROTEIN) REDUCTASE"/>
    <property type="match status" value="1"/>
</dbReference>
<dbReference type="InterPro" id="IPR036291">
    <property type="entry name" value="NAD(P)-bd_dom_sf"/>
</dbReference>
<dbReference type="PROSITE" id="PS00061">
    <property type="entry name" value="ADH_SHORT"/>
    <property type="match status" value="1"/>
</dbReference>
<evidence type="ECO:0000313" key="2">
    <source>
        <dbReference type="EMBL" id="QRG69478.1"/>
    </source>
</evidence>
<dbReference type="Pfam" id="PF13561">
    <property type="entry name" value="adh_short_C2"/>
    <property type="match status" value="1"/>
</dbReference>
<dbReference type="PRINTS" id="PR00081">
    <property type="entry name" value="GDHRDH"/>
</dbReference>